<protein>
    <submittedName>
        <fullName evidence="4">Glutamate synthase</fullName>
    </submittedName>
</protein>
<feature type="coiled-coil region" evidence="1">
    <location>
        <begin position="344"/>
        <end position="371"/>
    </location>
</feature>
<dbReference type="AlphaFoldDB" id="A0A0J1H4Q7"/>
<comment type="caution">
    <text evidence="4">The sequence shown here is derived from an EMBL/GenBank/DDBJ whole genome shotgun (WGS) entry which is preliminary data.</text>
</comment>
<dbReference type="OrthoDB" id="798937at2"/>
<dbReference type="Proteomes" id="UP000035909">
    <property type="component" value="Unassembled WGS sequence"/>
</dbReference>
<name>A0A0J1H4Q7_9GAMM</name>
<keyword evidence="1" id="KW-0175">Coiled coil</keyword>
<feature type="chain" id="PRO_5005252656" evidence="3">
    <location>
        <begin position="18"/>
        <end position="413"/>
    </location>
</feature>
<evidence type="ECO:0000256" key="3">
    <source>
        <dbReference type="SAM" id="SignalP"/>
    </source>
</evidence>
<feature type="transmembrane region" description="Helical" evidence="2">
    <location>
        <begin position="372"/>
        <end position="394"/>
    </location>
</feature>
<dbReference type="EMBL" id="LDOU01000020">
    <property type="protein sequence ID" value="KLV06744.1"/>
    <property type="molecule type" value="Genomic_DNA"/>
</dbReference>
<keyword evidence="2" id="KW-1133">Transmembrane helix</keyword>
<dbReference type="STRING" id="320778.ABT57_18810"/>
<accession>A0A0J1H4Q7</accession>
<keyword evidence="5" id="KW-1185">Reference proteome</keyword>
<evidence type="ECO:0000313" key="4">
    <source>
        <dbReference type="EMBL" id="KLV06744.1"/>
    </source>
</evidence>
<keyword evidence="3" id="KW-0732">Signal</keyword>
<organism evidence="4 5">
    <name type="scientific">Photobacterium ganghwense</name>
    <dbReference type="NCBI Taxonomy" id="320778"/>
    <lineage>
        <taxon>Bacteria</taxon>
        <taxon>Pseudomonadati</taxon>
        <taxon>Pseudomonadota</taxon>
        <taxon>Gammaproteobacteria</taxon>
        <taxon>Vibrionales</taxon>
        <taxon>Vibrionaceae</taxon>
        <taxon>Photobacterium</taxon>
    </lineage>
</organism>
<sequence length="413" mass="46516">MKRLSWLIGLLPVLSWASDDAAMSWLDNRFRVDPTIKQVSFVVKREQSSHSVVLVRPDGQKYYAWRHPDNVSWYEEPGMDIISIENPMPGPWQAVGKVTPTNQVKVLSDLQLQVATLPSRLYQSETLKFTARLTQNGQPLTMRDFLDRVKLSVVFYEYIENVESLPKESQPSPIPLGEFADDGLGFDEVPGDGVFTVALPVELQPGKYRVSLSSGNGIFLRTVEQEVLVYPPPLRASFIQGRGRHEYHQIVVDAEEGAIKPGSLAAHIEQVSFDGTRTISQQAALSDEVDLKVWLPNGEKPGRYTWSGWLYATDNFNNRELIFKLPESHFAVMAELQLDRNLESFREQQEAKAKQAEIAQMEAEREAARSKAWKMIAAANLGVIGLVALLMVLWRKWRAKKAVNDAGLDIPEA</sequence>
<feature type="signal peptide" evidence="3">
    <location>
        <begin position="1"/>
        <end position="17"/>
    </location>
</feature>
<dbReference type="PATRIC" id="fig|320778.3.peg.4086"/>
<keyword evidence="2" id="KW-0472">Membrane</keyword>
<proteinExistence type="predicted"/>
<reference evidence="4 5" key="1">
    <citation type="submission" date="2015-05" db="EMBL/GenBank/DDBJ databases">
        <title>Photobacterium galathea sp. nov.</title>
        <authorList>
            <person name="Machado H."/>
            <person name="Gram L."/>
        </authorList>
    </citation>
    <scope>NUCLEOTIDE SEQUENCE [LARGE SCALE GENOMIC DNA]</scope>
    <source>
        <strain evidence="4 5">DSM 22954</strain>
    </source>
</reference>
<evidence type="ECO:0000256" key="2">
    <source>
        <dbReference type="SAM" id="Phobius"/>
    </source>
</evidence>
<dbReference type="NCBIfam" id="TIGR03503">
    <property type="entry name" value="TIGR03503 family protein"/>
    <property type="match status" value="1"/>
</dbReference>
<dbReference type="InterPro" id="IPR020010">
    <property type="entry name" value="CHP03503"/>
</dbReference>
<evidence type="ECO:0000256" key="1">
    <source>
        <dbReference type="SAM" id="Coils"/>
    </source>
</evidence>
<dbReference type="NCBIfam" id="NF041940">
    <property type="entry name" value="choice_anch_X"/>
    <property type="match status" value="1"/>
</dbReference>
<dbReference type="RefSeq" id="WP_047886810.1">
    <property type="nucleotide sequence ID" value="NZ_CP071325.1"/>
</dbReference>
<keyword evidence="2" id="KW-0812">Transmembrane</keyword>
<evidence type="ECO:0000313" key="5">
    <source>
        <dbReference type="Proteomes" id="UP000035909"/>
    </source>
</evidence>
<gene>
    <name evidence="4" type="ORF">ABT57_18810</name>
</gene>